<accession>M1VGT1</accession>
<sequence>MWLRTFTAARFRNANARATGLLHHSRLRVRHRLHMSGAGQPIPLVAVLAFDRPDARELRRANRTAHLEWATQQPWIRLGGPLSDTSATEREKEKVIGSFLGLQTGFVEHLKQDPYTQVGLFERSERYVWRVSVGSLASFPPDAVELSPRHQDRFYLIWGVDKPGALERRLAQREKHLAWLRASETRCVIAGAVFEEAPPSGDAASASKPRGTILIVRGFNDVHELRSWLAGDPYQESNVFEHIHIFGFQPIICRVDSNSP</sequence>
<evidence type="ECO:0000313" key="3">
    <source>
        <dbReference type="Proteomes" id="UP000007014"/>
    </source>
</evidence>
<dbReference type="SUPFAM" id="SSF54909">
    <property type="entry name" value="Dimeric alpha+beta barrel"/>
    <property type="match status" value="2"/>
</dbReference>
<proteinExistence type="predicted"/>
<dbReference type="InterPro" id="IPR051807">
    <property type="entry name" value="Sec-metab_biosynth-assoc"/>
</dbReference>
<dbReference type="AlphaFoldDB" id="M1VGT1"/>
<reference evidence="2 3" key="2">
    <citation type="journal article" date="2007" name="BMC Biol.">
        <title>A 100%-complete sequence reveals unusually simple genomic features in the hot-spring red alga Cyanidioschyzon merolae.</title>
        <authorList>
            <person name="Nozaki H."/>
            <person name="Takano H."/>
            <person name="Misumi O."/>
            <person name="Terasawa K."/>
            <person name="Matsuzaki M."/>
            <person name="Maruyama S."/>
            <person name="Nishida K."/>
            <person name="Yagisawa F."/>
            <person name="Yoshida Y."/>
            <person name="Fujiwara T."/>
            <person name="Takio S."/>
            <person name="Tamura K."/>
            <person name="Chung S.J."/>
            <person name="Nakamura S."/>
            <person name="Kuroiwa H."/>
            <person name="Tanaka K."/>
            <person name="Sato N."/>
            <person name="Kuroiwa T."/>
        </authorList>
    </citation>
    <scope>NUCLEOTIDE SEQUENCE [LARGE SCALE GENOMIC DNA]</scope>
    <source>
        <strain evidence="2 3">10D</strain>
    </source>
</reference>
<evidence type="ECO:0000313" key="2">
    <source>
        <dbReference type="EMBL" id="BAM79943.1"/>
    </source>
</evidence>
<dbReference type="PANTHER" id="PTHR33606:SF3">
    <property type="entry name" value="PROTEIN YCII"/>
    <property type="match status" value="1"/>
</dbReference>
<protein>
    <recommendedName>
        <fullName evidence="1">YCII-related domain-containing protein</fullName>
    </recommendedName>
</protein>
<reference evidence="2 3" key="1">
    <citation type="journal article" date="2004" name="Nature">
        <title>Genome sequence of the ultrasmall unicellular red alga Cyanidioschyzon merolae 10D.</title>
        <authorList>
            <person name="Matsuzaki M."/>
            <person name="Misumi O."/>
            <person name="Shin-i T."/>
            <person name="Maruyama S."/>
            <person name="Takahara M."/>
            <person name="Miyagishima S."/>
            <person name="Mori T."/>
            <person name="Nishida K."/>
            <person name="Yagisawa F."/>
            <person name="Nishida K."/>
            <person name="Yoshida Y."/>
            <person name="Nishimura Y."/>
            <person name="Nakao S."/>
            <person name="Kobayashi T."/>
            <person name="Momoyama Y."/>
            <person name="Higashiyama T."/>
            <person name="Minoda A."/>
            <person name="Sano M."/>
            <person name="Nomoto H."/>
            <person name="Oishi K."/>
            <person name="Hayashi H."/>
            <person name="Ohta F."/>
            <person name="Nishizaka S."/>
            <person name="Haga S."/>
            <person name="Miura S."/>
            <person name="Morishita T."/>
            <person name="Kabeya Y."/>
            <person name="Terasawa K."/>
            <person name="Suzuki Y."/>
            <person name="Ishii Y."/>
            <person name="Asakawa S."/>
            <person name="Takano H."/>
            <person name="Ohta N."/>
            <person name="Kuroiwa H."/>
            <person name="Tanaka K."/>
            <person name="Shimizu N."/>
            <person name="Sugano S."/>
            <person name="Sato N."/>
            <person name="Nozaki H."/>
            <person name="Ogasawara N."/>
            <person name="Kohara Y."/>
            <person name="Kuroiwa T."/>
        </authorList>
    </citation>
    <scope>NUCLEOTIDE SEQUENCE [LARGE SCALE GENOMIC DNA]</scope>
    <source>
        <strain evidence="2 3">10D</strain>
    </source>
</reference>
<dbReference type="EMBL" id="AP006491">
    <property type="protein sequence ID" value="BAM79943.1"/>
    <property type="molecule type" value="Genomic_DNA"/>
</dbReference>
<dbReference type="OMA" id="HLEYMER"/>
<dbReference type="Gene3D" id="3.30.70.1060">
    <property type="entry name" value="Dimeric alpha+beta barrel"/>
    <property type="match status" value="2"/>
</dbReference>
<evidence type="ECO:0000259" key="1">
    <source>
        <dbReference type="Pfam" id="PF03795"/>
    </source>
</evidence>
<dbReference type="KEGG" id="cme:CYME_CMI035C"/>
<name>M1VGT1_CYAM1</name>
<dbReference type="Gramene" id="CMI035CT">
    <property type="protein sequence ID" value="CMI035CT"/>
    <property type="gene ID" value="CMI035C"/>
</dbReference>
<dbReference type="RefSeq" id="XP_005536229.1">
    <property type="nucleotide sequence ID" value="XM_005536172.1"/>
</dbReference>
<feature type="domain" description="YCII-related" evidence="1">
    <location>
        <begin position="154"/>
        <end position="248"/>
    </location>
</feature>
<dbReference type="GeneID" id="16993867"/>
<dbReference type="InterPro" id="IPR005545">
    <property type="entry name" value="YCII"/>
</dbReference>
<keyword evidence="3" id="KW-1185">Reference proteome</keyword>
<dbReference type="InterPro" id="IPR011008">
    <property type="entry name" value="Dimeric_a/b-barrel"/>
</dbReference>
<gene>
    <name evidence="2" type="ORF">CYME_CMI035C</name>
</gene>
<dbReference type="Proteomes" id="UP000007014">
    <property type="component" value="Chromosome 9"/>
</dbReference>
<dbReference type="HOGENOM" id="CLU_1071002_0_0_1"/>
<organism evidence="2 3">
    <name type="scientific">Cyanidioschyzon merolae (strain NIES-3377 / 10D)</name>
    <name type="common">Unicellular red alga</name>
    <dbReference type="NCBI Taxonomy" id="280699"/>
    <lineage>
        <taxon>Eukaryota</taxon>
        <taxon>Rhodophyta</taxon>
        <taxon>Bangiophyceae</taxon>
        <taxon>Cyanidiales</taxon>
        <taxon>Cyanidiaceae</taxon>
        <taxon>Cyanidioschyzon</taxon>
    </lineage>
</organism>
<dbReference type="PANTHER" id="PTHR33606">
    <property type="entry name" value="PROTEIN YCII"/>
    <property type="match status" value="1"/>
</dbReference>
<dbReference type="Pfam" id="PF03795">
    <property type="entry name" value="YCII"/>
    <property type="match status" value="1"/>
</dbReference>
<dbReference type="OrthoDB" id="5519740at2759"/>